<dbReference type="InterPro" id="IPR000889">
    <property type="entry name" value="Glutathione_peroxidase"/>
</dbReference>
<dbReference type="EMBL" id="PYGC01000014">
    <property type="protein sequence ID" value="PSK80623.1"/>
    <property type="molecule type" value="Genomic_DNA"/>
</dbReference>
<organism evidence="8 9">
    <name type="scientific">Prolixibacter denitrificans</name>
    <dbReference type="NCBI Taxonomy" id="1541063"/>
    <lineage>
        <taxon>Bacteria</taxon>
        <taxon>Pseudomonadati</taxon>
        <taxon>Bacteroidota</taxon>
        <taxon>Bacteroidia</taxon>
        <taxon>Marinilabiliales</taxon>
        <taxon>Prolixibacteraceae</taxon>
        <taxon>Prolixibacter</taxon>
    </lineage>
</organism>
<dbReference type="PROSITE" id="PS00460">
    <property type="entry name" value="GLUTATHIONE_PEROXID_1"/>
    <property type="match status" value="1"/>
</dbReference>
<keyword evidence="2 5" id="KW-0575">Peroxidase</keyword>
<dbReference type="Proteomes" id="UP000240621">
    <property type="component" value="Unassembled WGS sequence"/>
</dbReference>
<dbReference type="CDD" id="cd00340">
    <property type="entry name" value="GSH_Peroxidase"/>
    <property type="match status" value="1"/>
</dbReference>
<evidence type="ECO:0000256" key="2">
    <source>
        <dbReference type="ARBA" id="ARBA00022559"/>
    </source>
</evidence>
<name>A0A2P8C6M0_9BACT</name>
<dbReference type="GO" id="GO:0034599">
    <property type="term" value="P:cellular response to oxidative stress"/>
    <property type="evidence" value="ECO:0007669"/>
    <property type="project" value="TreeGrafter"/>
</dbReference>
<evidence type="ECO:0000256" key="4">
    <source>
        <dbReference type="PIRSR" id="PIRSR000303-1"/>
    </source>
</evidence>
<feature type="chain" id="PRO_5015131247" description="Glutathione peroxidase" evidence="6">
    <location>
        <begin position="20"/>
        <end position="181"/>
    </location>
</feature>
<feature type="signal peptide" evidence="6">
    <location>
        <begin position="1"/>
        <end position="19"/>
    </location>
</feature>
<dbReference type="FunFam" id="3.40.30.10:FF:000010">
    <property type="entry name" value="Glutathione peroxidase"/>
    <property type="match status" value="1"/>
</dbReference>
<comment type="similarity">
    <text evidence="1 5">Belongs to the glutathione peroxidase family.</text>
</comment>
<dbReference type="Gene3D" id="3.40.30.10">
    <property type="entry name" value="Glutaredoxin"/>
    <property type="match status" value="1"/>
</dbReference>
<proteinExistence type="inferred from homology"/>
<evidence type="ECO:0000256" key="3">
    <source>
        <dbReference type="ARBA" id="ARBA00023002"/>
    </source>
</evidence>
<dbReference type="InterPro" id="IPR036249">
    <property type="entry name" value="Thioredoxin-like_sf"/>
</dbReference>
<dbReference type="Proteomes" id="UP000396862">
    <property type="component" value="Unassembled WGS sequence"/>
</dbReference>
<dbReference type="AlphaFoldDB" id="A0A2P8C6M0"/>
<dbReference type="PIRSF" id="PIRSF000303">
    <property type="entry name" value="Glutathion_perox"/>
    <property type="match status" value="1"/>
</dbReference>
<dbReference type="PRINTS" id="PR01011">
    <property type="entry name" value="GLUTPROXDASE"/>
</dbReference>
<dbReference type="GO" id="GO:0004601">
    <property type="term" value="F:peroxidase activity"/>
    <property type="evidence" value="ECO:0007669"/>
    <property type="project" value="UniProtKB-KW"/>
</dbReference>
<dbReference type="RefSeq" id="WP_106543733.1">
    <property type="nucleotide sequence ID" value="NZ_BLAU01000001.1"/>
</dbReference>
<keyword evidence="6" id="KW-0732">Signal</keyword>
<feature type="active site" evidence="4">
    <location>
        <position position="56"/>
    </location>
</feature>
<evidence type="ECO:0000256" key="1">
    <source>
        <dbReference type="ARBA" id="ARBA00006926"/>
    </source>
</evidence>
<dbReference type="PROSITE" id="PS51355">
    <property type="entry name" value="GLUTATHIONE_PEROXID_3"/>
    <property type="match status" value="1"/>
</dbReference>
<accession>A0A2P8C6M0</accession>
<dbReference type="PANTHER" id="PTHR11592">
    <property type="entry name" value="GLUTATHIONE PEROXIDASE"/>
    <property type="match status" value="1"/>
</dbReference>
<reference evidence="8 9" key="1">
    <citation type="submission" date="2018-03" db="EMBL/GenBank/DDBJ databases">
        <title>Genomic Encyclopedia of Archaeal and Bacterial Type Strains, Phase II (KMG-II): from individual species to whole genera.</title>
        <authorList>
            <person name="Goeker M."/>
        </authorList>
    </citation>
    <scope>NUCLEOTIDE SEQUENCE [LARGE SCALE GENOMIC DNA]</scope>
    <source>
        <strain evidence="8 9">DSM 27267</strain>
    </source>
</reference>
<dbReference type="Pfam" id="PF00255">
    <property type="entry name" value="GSHPx"/>
    <property type="match status" value="1"/>
</dbReference>
<dbReference type="PANTHER" id="PTHR11592:SF78">
    <property type="entry name" value="GLUTATHIONE PEROXIDASE"/>
    <property type="match status" value="1"/>
</dbReference>
<gene>
    <name evidence="8" type="ORF">CLV93_11460</name>
    <name evidence="7" type="ORF">JCM18694_23280</name>
</gene>
<comment type="caution">
    <text evidence="8">The sequence shown here is derived from an EMBL/GenBank/DDBJ whole genome shotgun (WGS) entry which is preliminary data.</text>
</comment>
<keyword evidence="10" id="KW-1185">Reference proteome</keyword>
<reference evidence="7 10" key="2">
    <citation type="submission" date="2019-10" db="EMBL/GenBank/DDBJ databases">
        <title>Prolixibacter strains distinguished by the presence of nitrate reductase genes were adept at nitrate-dependent anaerobic corrosion of metallic iron and carbon steel.</title>
        <authorList>
            <person name="Iino T."/>
            <person name="Shono N."/>
            <person name="Ito K."/>
            <person name="Nakamura R."/>
            <person name="Sueoka K."/>
            <person name="Harayama S."/>
            <person name="Ohkuma M."/>
        </authorList>
    </citation>
    <scope>NUCLEOTIDE SEQUENCE [LARGE SCALE GENOMIC DNA]</scope>
    <source>
        <strain evidence="7 10">MIC1-1</strain>
    </source>
</reference>
<dbReference type="OrthoDB" id="9789406at2"/>
<evidence type="ECO:0000313" key="8">
    <source>
        <dbReference type="EMBL" id="PSK80623.1"/>
    </source>
</evidence>
<dbReference type="SUPFAM" id="SSF52833">
    <property type="entry name" value="Thioredoxin-like"/>
    <property type="match status" value="1"/>
</dbReference>
<protein>
    <recommendedName>
        <fullName evidence="5">Glutathione peroxidase</fullName>
    </recommendedName>
</protein>
<evidence type="ECO:0000313" key="9">
    <source>
        <dbReference type="Proteomes" id="UP000240621"/>
    </source>
</evidence>
<dbReference type="EMBL" id="BLAU01000001">
    <property type="protein sequence ID" value="GET22082.1"/>
    <property type="molecule type" value="Genomic_DNA"/>
</dbReference>
<evidence type="ECO:0000313" key="10">
    <source>
        <dbReference type="Proteomes" id="UP000396862"/>
    </source>
</evidence>
<dbReference type="InterPro" id="IPR029759">
    <property type="entry name" value="GPX_AS"/>
</dbReference>
<keyword evidence="3 5" id="KW-0560">Oxidoreductase</keyword>
<evidence type="ECO:0000256" key="6">
    <source>
        <dbReference type="SAM" id="SignalP"/>
    </source>
</evidence>
<evidence type="ECO:0000313" key="7">
    <source>
        <dbReference type="EMBL" id="GET22082.1"/>
    </source>
</evidence>
<evidence type="ECO:0000256" key="5">
    <source>
        <dbReference type="RuleBase" id="RU000499"/>
    </source>
</evidence>
<sequence length="181" mass="20712">MKKFFLLISILTMTLTTFAQEKTIYDFKVTDIDGHPFDMASLKGKKVLIVNTASKCGFTPQYKQLEAIYKKYGPDKFVIVGFPANNFMHQEPGTNAQIKTFCTENYDVTFPMMSKISVKGDDMAPLYQWLTEKSKNGVMDAPIKWNFQKFMIDKTGHLVGVAWPQDKPDSEKIISWIESKN</sequence>